<keyword evidence="2" id="KW-0731">Sigma factor</keyword>
<dbReference type="RefSeq" id="WP_105356445.1">
    <property type="nucleotide sequence ID" value="NZ_PUIB01000019.1"/>
</dbReference>
<protein>
    <submittedName>
        <fullName evidence="6">RNA polymerase subunit sigma-70</fullName>
    </submittedName>
</protein>
<dbReference type="PROSITE" id="PS00716">
    <property type="entry name" value="SIGMA70_2"/>
    <property type="match status" value="1"/>
</dbReference>
<dbReference type="InterPro" id="IPR036388">
    <property type="entry name" value="WH-like_DNA-bd_sf"/>
</dbReference>
<dbReference type="GO" id="GO:0016987">
    <property type="term" value="F:sigma factor activity"/>
    <property type="evidence" value="ECO:0007669"/>
    <property type="project" value="UniProtKB-KW"/>
</dbReference>
<dbReference type="Pfam" id="PF04545">
    <property type="entry name" value="Sigma70_r4"/>
    <property type="match status" value="1"/>
</dbReference>
<name>A0A2S8FH61_9BACT</name>
<proteinExistence type="predicted"/>
<dbReference type="PANTHER" id="PTHR30603:SF60">
    <property type="entry name" value="RNA POLYMERASE SIGMA FACTOR RPOD"/>
    <property type="match status" value="1"/>
</dbReference>
<evidence type="ECO:0000313" key="7">
    <source>
        <dbReference type="Proteomes" id="UP000239388"/>
    </source>
</evidence>
<reference evidence="6 7" key="1">
    <citation type="submission" date="2018-02" db="EMBL/GenBank/DDBJ databases">
        <title>Comparative genomes isolates from brazilian mangrove.</title>
        <authorList>
            <person name="Araujo J.E."/>
            <person name="Taketani R.G."/>
            <person name="Silva M.C.P."/>
            <person name="Loureco M.V."/>
            <person name="Andreote F.D."/>
        </authorList>
    </citation>
    <scope>NUCLEOTIDE SEQUENCE [LARGE SCALE GENOMIC DNA]</scope>
    <source>
        <strain evidence="6 7">NAP PRIS-MGV</strain>
    </source>
</reference>
<evidence type="ECO:0000256" key="1">
    <source>
        <dbReference type="ARBA" id="ARBA00023015"/>
    </source>
</evidence>
<comment type="caution">
    <text evidence="6">The sequence shown here is derived from an EMBL/GenBank/DDBJ whole genome shotgun (WGS) entry which is preliminary data.</text>
</comment>
<dbReference type="CDD" id="cd06171">
    <property type="entry name" value="Sigma70_r4"/>
    <property type="match status" value="1"/>
</dbReference>
<dbReference type="OrthoDB" id="9780321at2"/>
<feature type="domain" description="RNA polymerase sigma-70" evidence="5">
    <location>
        <begin position="516"/>
        <end position="542"/>
    </location>
</feature>
<evidence type="ECO:0000313" key="6">
    <source>
        <dbReference type="EMBL" id="PQO31486.1"/>
    </source>
</evidence>
<dbReference type="Gene3D" id="1.10.10.10">
    <property type="entry name" value="Winged helix-like DNA-binding domain superfamily/Winged helix DNA-binding domain"/>
    <property type="match status" value="1"/>
</dbReference>
<dbReference type="InterPro" id="IPR050239">
    <property type="entry name" value="Sigma-70_RNA_pol_init_factors"/>
</dbReference>
<evidence type="ECO:0000256" key="4">
    <source>
        <dbReference type="ARBA" id="ARBA00023163"/>
    </source>
</evidence>
<dbReference type="Proteomes" id="UP000239388">
    <property type="component" value="Unassembled WGS sequence"/>
</dbReference>
<dbReference type="SUPFAM" id="SSF88946">
    <property type="entry name" value="Sigma2 domain of RNA polymerase sigma factors"/>
    <property type="match status" value="1"/>
</dbReference>
<dbReference type="InterPro" id="IPR007630">
    <property type="entry name" value="RNA_pol_sigma70_r4"/>
</dbReference>
<evidence type="ECO:0000256" key="3">
    <source>
        <dbReference type="ARBA" id="ARBA00023125"/>
    </source>
</evidence>
<dbReference type="InterPro" id="IPR007627">
    <property type="entry name" value="RNA_pol_sigma70_r2"/>
</dbReference>
<dbReference type="PANTHER" id="PTHR30603">
    <property type="entry name" value="RNA POLYMERASE SIGMA FACTOR RPO"/>
    <property type="match status" value="1"/>
</dbReference>
<dbReference type="GO" id="GO:0006352">
    <property type="term" value="P:DNA-templated transcription initiation"/>
    <property type="evidence" value="ECO:0007669"/>
    <property type="project" value="InterPro"/>
</dbReference>
<sequence>MNKGYQNVALRQLRDQQIKYAPRDRKLDQANRAEKLISEIDPSKQYPVDYIYYRLTDFRPEQPNVGSLLPGKSAAEDLRLMVEDLSDAADVSVDSVPEEVLTVEQLSDRFNVSTKTISRWRKQGLVSRKFLFEGRKRVGFLRSSVERFVKDNPDRIERGRHFSQLSEAEKLEIIDRARRLANAGGTPSEVAKRVAAKMNRSVETIRYTLKNHDDEMPKEAVFPRGTGPLTESAKQIIYGEYRHGVSVDRLSEKHGRTRASIYRVINEIRYRHVMELPLDNIYNDDFEKPELEEEILGDMPPHEKPARKVRVPSGLPTYLASLYEMPLLNREQEYHLFRKFNFLKHKALKIREQLDEQRPKSSDMDEIERLYDLASEVKNLIVQSNLRLVVSIAKRHVAATEDFFELVSDGNMSLIRAAEKFDYSRGNKFSTYCSWAIMKNFARTIPVEFRHRDRYRTSLDEYFTTRVDERSDQYEQEMAQQQRERQIDKILHRLDEREQKIIIRRFGLDHSREPQTLKEVGEELGVTKERIRQIEARALNKLKTAARDFNFDLPETN</sequence>
<organism evidence="6 7">
    <name type="scientific">Blastopirellula marina</name>
    <dbReference type="NCBI Taxonomy" id="124"/>
    <lineage>
        <taxon>Bacteria</taxon>
        <taxon>Pseudomonadati</taxon>
        <taxon>Planctomycetota</taxon>
        <taxon>Planctomycetia</taxon>
        <taxon>Pirellulales</taxon>
        <taxon>Pirellulaceae</taxon>
        <taxon>Blastopirellula</taxon>
    </lineage>
</organism>
<dbReference type="InterPro" id="IPR014284">
    <property type="entry name" value="RNA_pol_sigma-70_dom"/>
</dbReference>
<dbReference type="EMBL" id="PUIB01000019">
    <property type="protein sequence ID" value="PQO31486.1"/>
    <property type="molecule type" value="Genomic_DNA"/>
</dbReference>
<keyword evidence="3" id="KW-0238">DNA-binding</keyword>
<dbReference type="GO" id="GO:0003677">
    <property type="term" value="F:DNA binding"/>
    <property type="evidence" value="ECO:0007669"/>
    <property type="project" value="UniProtKB-KW"/>
</dbReference>
<dbReference type="PRINTS" id="PR00046">
    <property type="entry name" value="SIGMA70FCT"/>
</dbReference>
<keyword evidence="4" id="KW-0804">Transcription</keyword>
<dbReference type="NCBIfam" id="TIGR02937">
    <property type="entry name" value="sigma70-ECF"/>
    <property type="match status" value="1"/>
</dbReference>
<dbReference type="InterPro" id="IPR013325">
    <property type="entry name" value="RNA_pol_sigma_r2"/>
</dbReference>
<gene>
    <name evidence="6" type="ORF">C5Y98_18855</name>
</gene>
<evidence type="ECO:0000256" key="2">
    <source>
        <dbReference type="ARBA" id="ARBA00023082"/>
    </source>
</evidence>
<accession>A0A2S8FH61</accession>
<dbReference type="Pfam" id="PF04542">
    <property type="entry name" value="Sigma70_r2"/>
    <property type="match status" value="1"/>
</dbReference>
<keyword evidence="1" id="KW-0805">Transcription regulation</keyword>
<dbReference type="SUPFAM" id="SSF88659">
    <property type="entry name" value="Sigma3 and sigma4 domains of RNA polymerase sigma factors"/>
    <property type="match status" value="1"/>
</dbReference>
<evidence type="ECO:0000259" key="5">
    <source>
        <dbReference type="PROSITE" id="PS00716"/>
    </source>
</evidence>
<dbReference type="InterPro" id="IPR013324">
    <property type="entry name" value="RNA_pol_sigma_r3/r4-like"/>
</dbReference>
<dbReference type="Gene3D" id="1.10.601.10">
    <property type="entry name" value="RNA Polymerase Primary Sigma Factor"/>
    <property type="match status" value="1"/>
</dbReference>
<dbReference type="InterPro" id="IPR000943">
    <property type="entry name" value="RNA_pol_sigma70"/>
</dbReference>
<dbReference type="AlphaFoldDB" id="A0A2S8FH61"/>